<keyword evidence="6" id="KW-0809">Transit peptide</keyword>
<dbReference type="InterPro" id="IPR053905">
    <property type="entry name" value="EF-G-like_DII"/>
</dbReference>
<evidence type="ECO:0000256" key="3">
    <source>
        <dbReference type="ARBA" id="ARBA00022540"/>
    </source>
</evidence>
<dbReference type="RefSeq" id="XP_065661172.1">
    <property type="nucleotide sequence ID" value="XM_065805100.1"/>
</dbReference>
<keyword evidence="8" id="KW-0342">GTP-binding</keyword>
<proteinExistence type="inferred from homology"/>
<dbReference type="NCBIfam" id="TIGR00231">
    <property type="entry name" value="small_GTP"/>
    <property type="match status" value="1"/>
</dbReference>
<dbReference type="CDD" id="cd01887">
    <property type="entry name" value="IF2_eIF5B"/>
    <property type="match status" value="1"/>
</dbReference>
<evidence type="ECO:0000256" key="2">
    <source>
        <dbReference type="ARBA" id="ARBA00007733"/>
    </source>
</evidence>
<evidence type="ECO:0000256" key="5">
    <source>
        <dbReference type="ARBA" id="ARBA00022917"/>
    </source>
</evidence>
<dbReference type="Pfam" id="PF22042">
    <property type="entry name" value="EF-G_D2"/>
    <property type="match status" value="1"/>
</dbReference>
<dbReference type="InterPro" id="IPR036925">
    <property type="entry name" value="TIF_IF2_dom3_sf"/>
</dbReference>
<comment type="function">
    <text evidence="9">One of the essential components for the initiation of protein synthesis. Protects formylmethionyl-tRNA from spontaneous hydrolysis and promotes its binding to the 30S ribosomal subunits. Also involved in the hydrolysis of GTP during the formation of the 70S ribosomal complex.</text>
</comment>
<dbReference type="InterPro" id="IPR006847">
    <property type="entry name" value="IF2_N"/>
</dbReference>
<evidence type="ECO:0000259" key="11">
    <source>
        <dbReference type="PROSITE" id="PS51722"/>
    </source>
</evidence>
<keyword evidence="3 13" id="KW-0396">Initiation factor</keyword>
<dbReference type="SUPFAM" id="SSF50447">
    <property type="entry name" value="Translation proteins"/>
    <property type="match status" value="2"/>
</dbReference>
<dbReference type="SUPFAM" id="SSF52540">
    <property type="entry name" value="P-loop containing nucleoside triphosphate hydrolases"/>
    <property type="match status" value="1"/>
</dbReference>
<reference evidence="13" key="1">
    <citation type="submission" date="2025-08" db="UniProtKB">
        <authorList>
            <consortium name="RefSeq"/>
        </authorList>
    </citation>
    <scope>IDENTIFICATION</scope>
</reference>
<evidence type="ECO:0000313" key="12">
    <source>
        <dbReference type="Proteomes" id="UP001652625"/>
    </source>
</evidence>
<feature type="domain" description="Tr-type G" evidence="11">
    <location>
        <begin position="118"/>
        <end position="288"/>
    </location>
</feature>
<dbReference type="GO" id="GO:0003743">
    <property type="term" value="F:translation initiation factor activity"/>
    <property type="evidence" value="ECO:0007669"/>
    <property type="project" value="UniProtKB-KW"/>
</dbReference>
<dbReference type="NCBIfam" id="TIGR00487">
    <property type="entry name" value="IF-2"/>
    <property type="match status" value="1"/>
</dbReference>
<organism evidence="12 13">
    <name type="scientific">Hydra vulgaris</name>
    <name type="common">Hydra</name>
    <name type="synonym">Hydra attenuata</name>
    <dbReference type="NCBI Taxonomy" id="6087"/>
    <lineage>
        <taxon>Eukaryota</taxon>
        <taxon>Metazoa</taxon>
        <taxon>Cnidaria</taxon>
        <taxon>Hydrozoa</taxon>
        <taxon>Hydroidolina</taxon>
        <taxon>Anthoathecata</taxon>
        <taxon>Aplanulata</taxon>
        <taxon>Hydridae</taxon>
        <taxon>Hydra</taxon>
    </lineage>
</organism>
<keyword evidence="7" id="KW-0496">Mitochondrion</keyword>
<dbReference type="Pfam" id="PF11987">
    <property type="entry name" value="IF-2"/>
    <property type="match status" value="1"/>
</dbReference>
<dbReference type="InterPro" id="IPR044145">
    <property type="entry name" value="IF2_II"/>
</dbReference>
<keyword evidence="5" id="KW-0648">Protein biosynthesis</keyword>
<evidence type="ECO:0000256" key="6">
    <source>
        <dbReference type="ARBA" id="ARBA00022946"/>
    </source>
</evidence>
<keyword evidence="4" id="KW-0547">Nucleotide-binding</keyword>
<dbReference type="InterPro" id="IPR005225">
    <property type="entry name" value="Small_GTP-bd"/>
</dbReference>
<evidence type="ECO:0000256" key="1">
    <source>
        <dbReference type="ARBA" id="ARBA00004173"/>
    </source>
</evidence>
<dbReference type="InterPro" id="IPR009000">
    <property type="entry name" value="Transl_B-barrel_sf"/>
</dbReference>
<dbReference type="Pfam" id="PF04760">
    <property type="entry name" value="IF2_N"/>
    <property type="match status" value="1"/>
</dbReference>
<comment type="subcellular location">
    <subcellularLocation>
        <location evidence="1">Mitochondrion</location>
    </subcellularLocation>
</comment>
<dbReference type="Pfam" id="PF00009">
    <property type="entry name" value="GTP_EFTU"/>
    <property type="match status" value="1"/>
</dbReference>
<gene>
    <name evidence="13" type="primary">LOC100214574</name>
</gene>
<protein>
    <recommendedName>
        <fullName evidence="10">Translation initiation factor IF-2, mitochondrial</fullName>
    </recommendedName>
</protein>
<dbReference type="InterPro" id="IPR000178">
    <property type="entry name" value="TF_IF2_bacterial-like"/>
</dbReference>
<dbReference type="CDD" id="cd03692">
    <property type="entry name" value="mtIF2_IVc"/>
    <property type="match status" value="1"/>
</dbReference>
<evidence type="ECO:0000256" key="7">
    <source>
        <dbReference type="ARBA" id="ARBA00023128"/>
    </source>
</evidence>
<evidence type="ECO:0000256" key="9">
    <source>
        <dbReference type="ARBA" id="ARBA00025162"/>
    </source>
</evidence>
<dbReference type="Proteomes" id="UP001652625">
    <property type="component" value="Chromosome 09"/>
</dbReference>
<evidence type="ECO:0000256" key="10">
    <source>
        <dbReference type="ARBA" id="ARBA00044200"/>
    </source>
</evidence>
<dbReference type="CDD" id="cd03702">
    <property type="entry name" value="IF2_mtIF2_II"/>
    <property type="match status" value="1"/>
</dbReference>
<dbReference type="InterPro" id="IPR027417">
    <property type="entry name" value="P-loop_NTPase"/>
</dbReference>
<dbReference type="Gene3D" id="2.40.30.10">
    <property type="entry name" value="Translation factors"/>
    <property type="match status" value="2"/>
</dbReference>
<dbReference type="InterPro" id="IPR023115">
    <property type="entry name" value="TIF_IF2_dom3"/>
</dbReference>
<sequence>MWKLASFLNFATIRSNLFCLKKTCYCIIKRKRENQIRWLSYGRILANKPKIILTNHITIAELSNKLAVDSSSIIKLLTDYGYTVNKGLSTVLDFEIAEAIADEYHFEVIAAGDTHRLKRSPVVTIMGHVDHGKTTLLDFLRKTSIAASEAGGITQSIGAFSVQVPGLENAKVTFIDTPGHAAFSLMRSRGAHLTDIVVLVIAADDGVMTQTKECIQHIKEAQVPLIVAINKIDKPNGNPAKIRRDLLTNGILLEEFGGSVKSINISALKGLNIDNFLVLLNDVSKELKLEANYDGPVEAVVLEAEKNKLNGAIASLLVKQGTLKVGNVLVSGTSVAKVRQIYDHNGKILKQVLPSEPCQVVGWKSLPKPGFIVMQVKNELEAQSIIKLQESDSKPIHIKQSPLQKAIGKKAITSDMKGGRSKIPMRVIMRQEAASGVKEESNKSAAINIVLKADSSGSLEAIVNVINSFYSNDIKVNILEASVGPINENDLLMASTAKGIIYSFNLVTDKSIETKAEQIQVPLRSQNIIYKLMDVLKEDIESNLPYKINETIIGEAVVAGVFKLTGSRKGVAAGCRVLEGSLDNTTGYVWKVLRDGEEIFKGSLKSIRRGSTEITVAKKLSECGIMLNNFTDFQEGDTLLCVKSEKIKEEVVWKI</sequence>
<dbReference type="SUPFAM" id="SSF52156">
    <property type="entry name" value="Initiation factor IF2/eIF5b, domain 3"/>
    <property type="match status" value="1"/>
</dbReference>
<dbReference type="Gene3D" id="3.40.50.10050">
    <property type="entry name" value="Translation initiation factor IF- 2, domain 3"/>
    <property type="match status" value="1"/>
</dbReference>
<dbReference type="PANTHER" id="PTHR43381:SF20">
    <property type="entry name" value="TRANSLATION INITIATION FACTOR IF-2, MITOCHONDRIAL"/>
    <property type="match status" value="1"/>
</dbReference>
<evidence type="ECO:0000256" key="4">
    <source>
        <dbReference type="ARBA" id="ARBA00022741"/>
    </source>
</evidence>
<dbReference type="PRINTS" id="PR00315">
    <property type="entry name" value="ELONGATNFCT"/>
</dbReference>
<dbReference type="PANTHER" id="PTHR43381">
    <property type="entry name" value="TRANSLATION INITIATION FACTOR IF-2-RELATED"/>
    <property type="match status" value="1"/>
</dbReference>
<dbReference type="GeneID" id="100214574"/>
<comment type="similarity">
    <text evidence="2">Belongs to the TRAFAC class translation factor GTPase superfamily. Classic translation factor GTPase family. IF-2 subfamily.</text>
</comment>
<name>A0ABM4CHH2_HYDVU</name>
<evidence type="ECO:0000313" key="13">
    <source>
        <dbReference type="RefSeq" id="XP_065661172.1"/>
    </source>
</evidence>
<dbReference type="InterPro" id="IPR015760">
    <property type="entry name" value="TIF_IF2"/>
</dbReference>
<dbReference type="Gene3D" id="3.40.50.300">
    <property type="entry name" value="P-loop containing nucleotide triphosphate hydrolases"/>
    <property type="match status" value="1"/>
</dbReference>
<accession>A0ABM4CHH2</accession>
<dbReference type="PROSITE" id="PS51722">
    <property type="entry name" value="G_TR_2"/>
    <property type="match status" value="1"/>
</dbReference>
<dbReference type="InterPro" id="IPR000795">
    <property type="entry name" value="T_Tr_GTP-bd_dom"/>
</dbReference>
<evidence type="ECO:0000256" key="8">
    <source>
        <dbReference type="ARBA" id="ARBA00023134"/>
    </source>
</evidence>
<keyword evidence="12" id="KW-1185">Reference proteome</keyword>